<evidence type="ECO:0000313" key="3">
    <source>
        <dbReference type="Proteomes" id="UP000298663"/>
    </source>
</evidence>
<sequence length="120" mass="13835">MRELSRESERPEDTALLKPPGGMSLSSVESARRRNIERTNCSLAKNSDRKQKRRIQIPETVTTSRRTASRNNQRRDQKRSRRRIHSDEEAGVSDGSLTVLPCYNMIERGPTVRQEPTKRS</sequence>
<feature type="region of interest" description="Disordered" evidence="1">
    <location>
        <begin position="1"/>
        <end position="97"/>
    </location>
</feature>
<keyword evidence="3" id="KW-1185">Reference proteome</keyword>
<feature type="compositionally biased region" description="Basic and acidic residues" evidence="1">
    <location>
        <begin position="1"/>
        <end position="15"/>
    </location>
</feature>
<evidence type="ECO:0000256" key="1">
    <source>
        <dbReference type="SAM" id="MobiDB-lite"/>
    </source>
</evidence>
<accession>A0A4U5NZB9</accession>
<name>A0A4U5NZB9_STECR</name>
<comment type="caution">
    <text evidence="2">The sequence shown here is derived from an EMBL/GenBank/DDBJ whole genome shotgun (WGS) entry which is preliminary data.</text>
</comment>
<dbReference type="AlphaFoldDB" id="A0A4U5NZB9"/>
<evidence type="ECO:0000313" key="2">
    <source>
        <dbReference type="EMBL" id="TKR88978.1"/>
    </source>
</evidence>
<protein>
    <submittedName>
        <fullName evidence="2">Uncharacterized protein</fullName>
    </submittedName>
</protein>
<organism evidence="2 3">
    <name type="scientific">Steinernema carpocapsae</name>
    <name type="common">Entomopathogenic nematode</name>
    <dbReference type="NCBI Taxonomy" id="34508"/>
    <lineage>
        <taxon>Eukaryota</taxon>
        <taxon>Metazoa</taxon>
        <taxon>Ecdysozoa</taxon>
        <taxon>Nematoda</taxon>
        <taxon>Chromadorea</taxon>
        <taxon>Rhabditida</taxon>
        <taxon>Tylenchina</taxon>
        <taxon>Panagrolaimomorpha</taxon>
        <taxon>Strongyloidoidea</taxon>
        <taxon>Steinernematidae</taxon>
        <taxon>Steinernema</taxon>
    </lineage>
</organism>
<reference evidence="2 3" key="1">
    <citation type="journal article" date="2015" name="Genome Biol.">
        <title>Comparative genomics of Steinernema reveals deeply conserved gene regulatory networks.</title>
        <authorList>
            <person name="Dillman A.R."/>
            <person name="Macchietto M."/>
            <person name="Porter C.F."/>
            <person name="Rogers A."/>
            <person name="Williams B."/>
            <person name="Antoshechkin I."/>
            <person name="Lee M.M."/>
            <person name="Goodwin Z."/>
            <person name="Lu X."/>
            <person name="Lewis E.E."/>
            <person name="Goodrich-Blair H."/>
            <person name="Stock S.P."/>
            <person name="Adams B.J."/>
            <person name="Sternberg P.W."/>
            <person name="Mortazavi A."/>
        </authorList>
    </citation>
    <scope>NUCLEOTIDE SEQUENCE [LARGE SCALE GENOMIC DNA]</scope>
    <source>
        <strain evidence="2 3">ALL</strain>
    </source>
</reference>
<gene>
    <name evidence="2" type="ORF">L596_013143</name>
</gene>
<proteinExistence type="predicted"/>
<dbReference type="Proteomes" id="UP000298663">
    <property type="component" value="Unassembled WGS sequence"/>
</dbReference>
<reference evidence="2 3" key="2">
    <citation type="journal article" date="2019" name="G3 (Bethesda)">
        <title>Hybrid Assembly of the Genome of the Entomopathogenic Nematode Steinernema carpocapsae Identifies the X-Chromosome.</title>
        <authorList>
            <person name="Serra L."/>
            <person name="Macchietto M."/>
            <person name="Macias-Munoz A."/>
            <person name="McGill C.J."/>
            <person name="Rodriguez I.M."/>
            <person name="Rodriguez B."/>
            <person name="Murad R."/>
            <person name="Mortazavi A."/>
        </authorList>
    </citation>
    <scope>NUCLEOTIDE SEQUENCE [LARGE SCALE GENOMIC DNA]</scope>
    <source>
        <strain evidence="2 3">ALL</strain>
    </source>
</reference>
<dbReference type="EMBL" id="AZBU02000003">
    <property type="protein sequence ID" value="TKR88978.1"/>
    <property type="molecule type" value="Genomic_DNA"/>
</dbReference>